<name>A0A2W7N3H9_9BACI</name>
<dbReference type="PANTHER" id="PTHR11717:SF31">
    <property type="entry name" value="LOW MOLECULAR WEIGHT PROTEIN-TYROSINE-PHOSPHATASE ETP-RELATED"/>
    <property type="match status" value="1"/>
</dbReference>
<accession>A0A2W7N3H9</accession>
<dbReference type="Pfam" id="PF01451">
    <property type="entry name" value="LMWPc"/>
    <property type="match status" value="1"/>
</dbReference>
<dbReference type="EMBL" id="QKZI01000002">
    <property type="protein sequence ID" value="PZX05874.1"/>
    <property type="molecule type" value="Genomic_DNA"/>
</dbReference>
<evidence type="ECO:0000256" key="1">
    <source>
        <dbReference type="ARBA" id="ARBA00011063"/>
    </source>
</evidence>
<feature type="active site" description="Nucleophile" evidence="4">
    <location>
        <position position="7"/>
    </location>
</feature>
<keyword evidence="7" id="KW-1185">Reference proteome</keyword>
<feature type="active site" description="Proton donor" evidence="4">
    <location>
        <position position="116"/>
    </location>
</feature>
<sequence>MNILFVCTGNTCRSPMAEAILAARDITGIEVRSAGIYAMDGGEISKNALMVLENARIHSNHVSSSLNEQMLEWADIVLTMTASHKQLIIHAFPEIATKVSMYKEFATPLDIQDVSDPYGGDLHTYEKTFQELHTLTDELVKKLRGDI</sequence>
<dbReference type="Gene3D" id="3.40.50.2300">
    <property type="match status" value="1"/>
</dbReference>
<protein>
    <submittedName>
        <fullName evidence="6">Protein-tyrosine phosphatase</fullName>
    </submittedName>
</protein>
<dbReference type="GO" id="GO:0004725">
    <property type="term" value="F:protein tyrosine phosphatase activity"/>
    <property type="evidence" value="ECO:0007669"/>
    <property type="project" value="InterPro"/>
</dbReference>
<evidence type="ECO:0000256" key="2">
    <source>
        <dbReference type="ARBA" id="ARBA00022801"/>
    </source>
</evidence>
<keyword evidence="3" id="KW-0904">Protein phosphatase</keyword>
<comment type="similarity">
    <text evidence="1">Belongs to the low molecular weight phosphotyrosine protein phosphatase family.</text>
</comment>
<gene>
    <name evidence="6" type="ORF">C7437_102341</name>
</gene>
<evidence type="ECO:0000256" key="4">
    <source>
        <dbReference type="PIRSR" id="PIRSR617867-1"/>
    </source>
</evidence>
<dbReference type="PRINTS" id="PR00719">
    <property type="entry name" value="LMWPTPASE"/>
</dbReference>
<dbReference type="PANTHER" id="PTHR11717">
    <property type="entry name" value="LOW MOLECULAR WEIGHT PROTEIN TYROSINE PHOSPHATASE"/>
    <property type="match status" value="1"/>
</dbReference>
<keyword evidence="2" id="KW-0378">Hydrolase</keyword>
<evidence type="ECO:0000256" key="3">
    <source>
        <dbReference type="ARBA" id="ARBA00022912"/>
    </source>
</evidence>
<feature type="active site" description="Nucleophile" evidence="4">
    <location>
        <position position="13"/>
    </location>
</feature>
<dbReference type="SMART" id="SM00226">
    <property type="entry name" value="LMWPc"/>
    <property type="match status" value="1"/>
</dbReference>
<proteinExistence type="inferred from homology"/>
<comment type="caution">
    <text evidence="6">The sequence shown here is derived from an EMBL/GenBank/DDBJ whole genome shotgun (WGS) entry which is preliminary data.</text>
</comment>
<dbReference type="AlphaFoldDB" id="A0A2W7N3H9"/>
<dbReference type="SUPFAM" id="SSF52788">
    <property type="entry name" value="Phosphotyrosine protein phosphatases I"/>
    <property type="match status" value="1"/>
</dbReference>
<dbReference type="InterPro" id="IPR036196">
    <property type="entry name" value="Ptyr_pPase_sf"/>
</dbReference>
<dbReference type="InterPro" id="IPR017867">
    <property type="entry name" value="Tyr_phospatase_low_mol_wt"/>
</dbReference>
<dbReference type="OrthoDB" id="9784339at2"/>
<evidence type="ECO:0000313" key="7">
    <source>
        <dbReference type="Proteomes" id="UP000248646"/>
    </source>
</evidence>
<evidence type="ECO:0000259" key="5">
    <source>
        <dbReference type="SMART" id="SM00226"/>
    </source>
</evidence>
<reference evidence="6 7" key="1">
    <citation type="submission" date="2018-06" db="EMBL/GenBank/DDBJ databases">
        <title>Genomic Encyclopedia of Type Strains, Phase IV (KMG-IV): sequencing the most valuable type-strain genomes for metagenomic binning, comparative biology and taxonomic classification.</title>
        <authorList>
            <person name="Goeker M."/>
        </authorList>
    </citation>
    <scope>NUCLEOTIDE SEQUENCE [LARGE SCALE GENOMIC DNA]</scope>
    <source>
        <strain evidence="6 7">DSM 5</strain>
    </source>
</reference>
<dbReference type="InterPro" id="IPR050438">
    <property type="entry name" value="LMW_PTPase"/>
</dbReference>
<evidence type="ECO:0000313" key="6">
    <source>
        <dbReference type="EMBL" id="PZX05874.1"/>
    </source>
</evidence>
<organism evidence="6 7">
    <name type="scientific">Psychrobacillus insolitus</name>
    <dbReference type="NCBI Taxonomy" id="1461"/>
    <lineage>
        <taxon>Bacteria</taxon>
        <taxon>Bacillati</taxon>
        <taxon>Bacillota</taxon>
        <taxon>Bacilli</taxon>
        <taxon>Bacillales</taxon>
        <taxon>Bacillaceae</taxon>
        <taxon>Psychrobacillus</taxon>
    </lineage>
</organism>
<dbReference type="Proteomes" id="UP000248646">
    <property type="component" value="Unassembled WGS sequence"/>
</dbReference>
<dbReference type="CDD" id="cd16344">
    <property type="entry name" value="LMWPAP"/>
    <property type="match status" value="1"/>
</dbReference>
<dbReference type="RefSeq" id="WP_111439315.1">
    <property type="nucleotide sequence ID" value="NZ_QKZI01000002.1"/>
</dbReference>
<dbReference type="InterPro" id="IPR023485">
    <property type="entry name" value="Ptyr_pPase"/>
</dbReference>
<feature type="domain" description="Phosphotyrosine protein phosphatase I" evidence="5">
    <location>
        <begin position="1"/>
        <end position="142"/>
    </location>
</feature>